<reference evidence="13" key="1">
    <citation type="journal article" date="2021" name="mSystems">
        <title>Bacteria and Archaea Synergistically Convert Glycine Betaine to Biogenic Methane in the Formosa Cold Seep of the South China Sea.</title>
        <authorList>
            <person name="Li L."/>
            <person name="Zhang W."/>
            <person name="Zhang S."/>
            <person name="Song L."/>
            <person name="Sun Q."/>
            <person name="Zhang H."/>
            <person name="Xiang H."/>
            <person name="Dong X."/>
        </authorList>
    </citation>
    <scope>NUCLEOTIDE SEQUENCE</scope>
    <source>
        <strain evidence="13">ZWT</strain>
    </source>
</reference>
<dbReference type="InterPro" id="IPR006000">
    <property type="entry name" value="Xylulokinase"/>
</dbReference>
<gene>
    <name evidence="8 10 13" type="primary">xylB</name>
    <name evidence="13" type="ORF">KDK92_18520</name>
</gene>
<dbReference type="AlphaFoldDB" id="A0A9J6P6K9"/>
<dbReference type="HAMAP" id="MF_02220">
    <property type="entry name" value="XylB"/>
    <property type="match status" value="1"/>
</dbReference>
<dbReference type="SUPFAM" id="SSF53067">
    <property type="entry name" value="Actin-like ATPase domain"/>
    <property type="match status" value="2"/>
</dbReference>
<keyword evidence="5 8" id="KW-0418">Kinase</keyword>
<evidence type="ECO:0000256" key="6">
    <source>
        <dbReference type="ARBA" id="ARBA00022840"/>
    </source>
</evidence>
<name>A0A9J6P6K9_9CLOT</name>
<dbReference type="PROSITE" id="PS00445">
    <property type="entry name" value="FGGY_KINASES_2"/>
    <property type="match status" value="1"/>
</dbReference>
<evidence type="ECO:0000256" key="1">
    <source>
        <dbReference type="ARBA" id="ARBA00009156"/>
    </source>
</evidence>
<dbReference type="GO" id="GO:0005998">
    <property type="term" value="P:xylulose catabolic process"/>
    <property type="evidence" value="ECO:0007669"/>
    <property type="project" value="UniProtKB-UniRule"/>
</dbReference>
<evidence type="ECO:0000256" key="9">
    <source>
        <dbReference type="RuleBase" id="RU003733"/>
    </source>
</evidence>
<dbReference type="Gene3D" id="3.30.420.40">
    <property type="match status" value="2"/>
</dbReference>
<dbReference type="InterPro" id="IPR043129">
    <property type="entry name" value="ATPase_NBD"/>
</dbReference>
<keyword evidence="7 8" id="KW-0119">Carbohydrate metabolism</keyword>
<dbReference type="Pfam" id="PF02782">
    <property type="entry name" value="FGGY_C"/>
    <property type="match status" value="1"/>
</dbReference>
<dbReference type="CDD" id="cd07808">
    <property type="entry name" value="ASKHA_NBD_FGGY_EcXK-like"/>
    <property type="match status" value="1"/>
</dbReference>
<evidence type="ECO:0000313" key="14">
    <source>
        <dbReference type="Proteomes" id="UP001056429"/>
    </source>
</evidence>
<feature type="active site" description="Proton acceptor" evidence="8">
    <location>
        <position position="237"/>
    </location>
</feature>
<feature type="domain" description="Carbohydrate kinase FGGY N-terminal" evidence="11">
    <location>
        <begin position="2"/>
        <end position="244"/>
    </location>
</feature>
<dbReference type="GO" id="GO:0004856">
    <property type="term" value="F:D-xylulokinase activity"/>
    <property type="evidence" value="ECO:0007669"/>
    <property type="project" value="UniProtKB-UniRule"/>
</dbReference>
<dbReference type="Proteomes" id="UP001056429">
    <property type="component" value="Unassembled WGS sequence"/>
</dbReference>
<feature type="site" description="Important for activity" evidence="8">
    <location>
        <position position="7"/>
    </location>
</feature>
<dbReference type="EC" id="2.7.1.17" evidence="8 10"/>
<keyword evidence="4 8" id="KW-0547">Nucleotide-binding</keyword>
<dbReference type="InterPro" id="IPR050406">
    <property type="entry name" value="FGGY_Carb_Kinase"/>
</dbReference>
<feature type="binding site" evidence="8">
    <location>
        <begin position="78"/>
        <end position="79"/>
    </location>
    <ligand>
        <name>substrate</name>
    </ligand>
</feature>
<organism evidence="13 14">
    <name type="scientific">Oceanirhabdus seepicola</name>
    <dbReference type="NCBI Taxonomy" id="2828781"/>
    <lineage>
        <taxon>Bacteria</taxon>
        <taxon>Bacillati</taxon>
        <taxon>Bacillota</taxon>
        <taxon>Clostridia</taxon>
        <taxon>Eubacteriales</taxon>
        <taxon>Clostridiaceae</taxon>
        <taxon>Oceanirhabdus</taxon>
    </lineage>
</organism>
<keyword evidence="6 8" id="KW-0067">ATP-binding</keyword>
<evidence type="ECO:0000256" key="10">
    <source>
        <dbReference type="RuleBase" id="RU364073"/>
    </source>
</evidence>
<keyword evidence="3 8" id="KW-0808">Transferase</keyword>
<proteinExistence type="inferred from homology"/>
<dbReference type="InterPro" id="IPR018483">
    <property type="entry name" value="Carb_kinase_FGGY_CS"/>
</dbReference>
<evidence type="ECO:0000256" key="8">
    <source>
        <dbReference type="HAMAP-Rule" id="MF_02220"/>
    </source>
</evidence>
<comment type="catalytic activity">
    <reaction evidence="8 10">
        <text>D-xylulose + ATP = D-xylulose 5-phosphate + ADP + H(+)</text>
        <dbReference type="Rhea" id="RHEA:10964"/>
        <dbReference type="ChEBI" id="CHEBI:15378"/>
        <dbReference type="ChEBI" id="CHEBI:17140"/>
        <dbReference type="ChEBI" id="CHEBI:30616"/>
        <dbReference type="ChEBI" id="CHEBI:57737"/>
        <dbReference type="ChEBI" id="CHEBI:456216"/>
        <dbReference type="EC" id="2.7.1.17"/>
    </reaction>
</comment>
<keyword evidence="2 8" id="KW-0859">Xylose metabolism</keyword>
<keyword evidence="14" id="KW-1185">Reference proteome</keyword>
<dbReference type="InterPro" id="IPR000577">
    <property type="entry name" value="Carb_kinase_FGGY"/>
</dbReference>
<dbReference type="RefSeq" id="WP_250860878.1">
    <property type="nucleotide sequence ID" value="NZ_JAGSOJ010000004.1"/>
</dbReference>
<dbReference type="PROSITE" id="PS00933">
    <property type="entry name" value="FGGY_KINASES_1"/>
    <property type="match status" value="1"/>
</dbReference>
<dbReference type="PIRSF" id="PIRSF000538">
    <property type="entry name" value="GlpK"/>
    <property type="match status" value="1"/>
</dbReference>
<reference evidence="13" key="2">
    <citation type="submission" date="2021-04" db="EMBL/GenBank/DDBJ databases">
        <authorList>
            <person name="Dong X."/>
        </authorList>
    </citation>
    <scope>NUCLEOTIDE SEQUENCE</scope>
    <source>
        <strain evidence="13">ZWT</strain>
    </source>
</reference>
<feature type="domain" description="Carbohydrate kinase FGGY C-terminal" evidence="12">
    <location>
        <begin position="254"/>
        <end position="437"/>
    </location>
</feature>
<dbReference type="EMBL" id="JAGSOJ010000004">
    <property type="protein sequence ID" value="MCM1991737.1"/>
    <property type="molecule type" value="Genomic_DNA"/>
</dbReference>
<comment type="function">
    <text evidence="8">Catalyzes the phosphorylation of D-xylulose to D-xylulose 5-phosphate.</text>
</comment>
<evidence type="ECO:0000256" key="7">
    <source>
        <dbReference type="ARBA" id="ARBA00023277"/>
    </source>
</evidence>
<dbReference type="InterPro" id="IPR018485">
    <property type="entry name" value="FGGY_C"/>
</dbReference>
<evidence type="ECO:0000256" key="2">
    <source>
        <dbReference type="ARBA" id="ARBA00022629"/>
    </source>
</evidence>
<accession>A0A9J6P6K9</accession>
<dbReference type="PANTHER" id="PTHR43095">
    <property type="entry name" value="SUGAR KINASE"/>
    <property type="match status" value="1"/>
</dbReference>
<comment type="caution">
    <text evidence="13">The sequence shown here is derived from an EMBL/GenBank/DDBJ whole genome shotgun (WGS) entry which is preliminary data.</text>
</comment>
<sequence length="493" mass="55001">MLYLGLDLGTSAVKLLLMDEKGEVLKTVSKSYSVHYLNQIWAEQNPNDWWNAVSEGIKTIFSDIDSSSLKGISLSGQMHGLVMLDENDEVIRPAILWCDQRTEEECNYLNNEIGKDKLSKWTGNIVLTGFTAPKVLWVKNNEPENFDKIRKIMLPKDYIVYKLSGKFSTDVSDASGTVFFDVENREWSQEMIDVLGIKKEWLPRVYESYEAVGEITHEVAEVFGIPNNVVVVAGAGDQAAGAIGIGAVREGIALVALGTSGVVFSSTENYHVDEKNSLHSFAHANGKWHQMGVMLSAGASLKWWIESVNETQFYQSYLEEAEKIPVGSEKLYYLPYLMGERTPHNDIYAKGCFIGLNITHKKAHMTRAVLEGVAYGLKDSLELLREIGVKVNRVRVSGGGTKSRLWRQIIADVFNAKVETIQSNEGSAYGAAILASVGTGLFDTVDEACNTLIKVKEEVTPNTEDVKKYEQTYPKFKRLYTSLKENFLDISTD</sequence>
<evidence type="ECO:0000313" key="13">
    <source>
        <dbReference type="EMBL" id="MCM1991737.1"/>
    </source>
</evidence>
<protein>
    <recommendedName>
        <fullName evidence="8 10">Xylulose kinase</fullName>
        <shortName evidence="8 10">Xylulokinase</shortName>
        <ecNumber evidence="8 10">2.7.1.17</ecNumber>
    </recommendedName>
</protein>
<dbReference type="PANTHER" id="PTHR43095:SF5">
    <property type="entry name" value="XYLULOSE KINASE"/>
    <property type="match status" value="1"/>
</dbReference>
<comment type="similarity">
    <text evidence="1 8 9">Belongs to the FGGY kinase family.</text>
</comment>
<evidence type="ECO:0000256" key="5">
    <source>
        <dbReference type="ARBA" id="ARBA00022777"/>
    </source>
</evidence>
<dbReference type="NCBIfam" id="TIGR01312">
    <property type="entry name" value="XylB"/>
    <property type="match status" value="1"/>
</dbReference>
<evidence type="ECO:0000256" key="4">
    <source>
        <dbReference type="ARBA" id="ARBA00022741"/>
    </source>
</evidence>
<dbReference type="GO" id="GO:0042732">
    <property type="term" value="P:D-xylose metabolic process"/>
    <property type="evidence" value="ECO:0007669"/>
    <property type="project" value="UniProtKB-KW"/>
</dbReference>
<evidence type="ECO:0000259" key="11">
    <source>
        <dbReference type="Pfam" id="PF00370"/>
    </source>
</evidence>
<dbReference type="Pfam" id="PF00370">
    <property type="entry name" value="FGGY_N"/>
    <property type="match status" value="1"/>
</dbReference>
<evidence type="ECO:0000259" key="12">
    <source>
        <dbReference type="Pfam" id="PF02782"/>
    </source>
</evidence>
<evidence type="ECO:0000256" key="3">
    <source>
        <dbReference type="ARBA" id="ARBA00022679"/>
    </source>
</evidence>
<dbReference type="InterPro" id="IPR018484">
    <property type="entry name" value="FGGY_N"/>
</dbReference>
<dbReference type="GO" id="GO:0005524">
    <property type="term" value="F:ATP binding"/>
    <property type="evidence" value="ECO:0007669"/>
    <property type="project" value="UniProtKB-UniRule"/>
</dbReference>